<dbReference type="SUPFAM" id="SSF51735">
    <property type="entry name" value="NAD(P)-binding Rossmann-fold domains"/>
    <property type="match status" value="1"/>
</dbReference>
<evidence type="ECO:0000256" key="1">
    <source>
        <dbReference type="ARBA" id="ARBA00006484"/>
    </source>
</evidence>
<keyword evidence="2" id="KW-0560">Oxidoreductase</keyword>
<dbReference type="PANTHER" id="PTHR42760">
    <property type="entry name" value="SHORT-CHAIN DEHYDROGENASES/REDUCTASES FAMILY MEMBER"/>
    <property type="match status" value="1"/>
</dbReference>
<dbReference type="RefSeq" id="WP_072983650.1">
    <property type="nucleotide sequence ID" value="NZ_CBCSUK010000016.1"/>
</dbReference>
<sequence length="256" mass="27178">MDLGLKGKVAVVTGGTAGIGLATAQAFIDEGAYVAVCGRHLDLLKTALKQLGNNAFGCQTDMTNENEVYGFARQVNDHFGHIDIWVNNVGASFARKDTWYTGKEIDAHYAVNFKSVVMGSQAAIPYLEKQGGVIINVSSLAARCATSGRATLYGPMKAAVVNYTNTLAGEVAAKGIRVLCIMPGFTLTPLVAQTIAPEELNKQVKSCLLRRPAQPEEIAGPIVFLASQQAAYMDAATIEVSGGRNVTLNPGYSYND</sequence>
<dbReference type="FunFam" id="3.40.50.720:FF:000084">
    <property type="entry name" value="Short-chain dehydrogenase reductase"/>
    <property type="match status" value="1"/>
</dbReference>
<name>A0A1M6T786_MEGEL</name>
<dbReference type="EMBL" id="JABBJH010000004">
    <property type="protein sequence ID" value="NMK38597.1"/>
    <property type="molecule type" value="Genomic_DNA"/>
</dbReference>
<accession>A0A1M6T786</accession>
<dbReference type="CDD" id="cd05233">
    <property type="entry name" value="SDR_c"/>
    <property type="match status" value="1"/>
</dbReference>
<dbReference type="GO" id="GO:0016616">
    <property type="term" value="F:oxidoreductase activity, acting on the CH-OH group of donors, NAD or NADP as acceptor"/>
    <property type="evidence" value="ECO:0007669"/>
    <property type="project" value="TreeGrafter"/>
</dbReference>
<dbReference type="Pfam" id="PF13561">
    <property type="entry name" value="adh_short_C2"/>
    <property type="match status" value="1"/>
</dbReference>
<comment type="caution">
    <text evidence="3">The sequence shown here is derived from an EMBL/GenBank/DDBJ whole genome shotgun (WGS) entry which is preliminary data.</text>
</comment>
<dbReference type="GO" id="GO:0006633">
    <property type="term" value="P:fatty acid biosynthetic process"/>
    <property type="evidence" value="ECO:0007669"/>
    <property type="project" value="TreeGrafter"/>
</dbReference>
<evidence type="ECO:0000313" key="3">
    <source>
        <dbReference type="EMBL" id="NMK38597.1"/>
    </source>
</evidence>
<dbReference type="PRINTS" id="PR00080">
    <property type="entry name" value="SDRFAMILY"/>
</dbReference>
<gene>
    <name evidence="3" type="ORF">HG933_04245</name>
</gene>
<dbReference type="InterPro" id="IPR036291">
    <property type="entry name" value="NAD(P)-bd_dom_sf"/>
</dbReference>
<dbReference type="GO" id="GO:0048038">
    <property type="term" value="F:quinone binding"/>
    <property type="evidence" value="ECO:0007669"/>
    <property type="project" value="TreeGrafter"/>
</dbReference>
<dbReference type="AlphaFoldDB" id="A0A1M6T786"/>
<proteinExistence type="inferred from homology"/>
<dbReference type="GO" id="GO:0008206">
    <property type="term" value="P:bile acid metabolic process"/>
    <property type="evidence" value="ECO:0007669"/>
    <property type="project" value="UniProtKB-ARBA"/>
</dbReference>
<evidence type="ECO:0000256" key="2">
    <source>
        <dbReference type="ARBA" id="ARBA00023002"/>
    </source>
</evidence>
<dbReference type="PANTHER" id="PTHR42760:SF133">
    <property type="entry name" value="3-OXOACYL-[ACYL-CARRIER-PROTEIN] REDUCTASE"/>
    <property type="match status" value="1"/>
</dbReference>
<evidence type="ECO:0000313" key="4">
    <source>
        <dbReference type="Proteomes" id="UP000536773"/>
    </source>
</evidence>
<reference evidence="3 4" key="1">
    <citation type="submission" date="2020-04" db="EMBL/GenBank/DDBJ databases">
        <authorList>
            <person name="Hitch T.C.A."/>
            <person name="Wylensek D."/>
            <person name="Clavel T."/>
        </authorList>
    </citation>
    <scope>NUCLEOTIDE SEQUENCE [LARGE SCALE GENOMIC DNA]</scope>
    <source>
        <strain evidence="3 4">WCA-386-APC-2A</strain>
    </source>
</reference>
<dbReference type="Gene3D" id="3.40.50.720">
    <property type="entry name" value="NAD(P)-binding Rossmann-like Domain"/>
    <property type="match status" value="1"/>
</dbReference>
<organism evidence="3 4">
    <name type="scientific">Megasphaera elsdenii</name>
    <dbReference type="NCBI Taxonomy" id="907"/>
    <lineage>
        <taxon>Bacteria</taxon>
        <taxon>Bacillati</taxon>
        <taxon>Bacillota</taxon>
        <taxon>Negativicutes</taxon>
        <taxon>Veillonellales</taxon>
        <taxon>Veillonellaceae</taxon>
        <taxon>Megasphaera</taxon>
    </lineage>
</organism>
<dbReference type="InterPro" id="IPR002347">
    <property type="entry name" value="SDR_fam"/>
</dbReference>
<protein>
    <submittedName>
        <fullName evidence="3">SDR family oxidoreductase</fullName>
    </submittedName>
</protein>
<dbReference type="PRINTS" id="PR00081">
    <property type="entry name" value="GDHRDH"/>
</dbReference>
<comment type="similarity">
    <text evidence="1">Belongs to the short-chain dehydrogenases/reductases (SDR) family.</text>
</comment>
<dbReference type="Proteomes" id="UP000536773">
    <property type="component" value="Unassembled WGS sequence"/>
</dbReference>